<feature type="domain" description="NACHT" evidence="2">
    <location>
        <begin position="129"/>
        <end position="289"/>
    </location>
</feature>
<organism evidence="3 4">
    <name type="scientific">Streptomyces chisholmiae</name>
    <dbReference type="NCBI Taxonomy" id="3075540"/>
    <lineage>
        <taxon>Bacteria</taxon>
        <taxon>Bacillati</taxon>
        <taxon>Actinomycetota</taxon>
        <taxon>Actinomycetes</taxon>
        <taxon>Kitasatosporales</taxon>
        <taxon>Streptomycetaceae</taxon>
        <taxon>Streptomyces</taxon>
    </lineage>
</organism>
<reference evidence="4" key="1">
    <citation type="submission" date="2023-07" db="EMBL/GenBank/DDBJ databases">
        <title>30 novel species of actinomycetes from the DSMZ collection.</title>
        <authorList>
            <person name="Nouioui I."/>
        </authorList>
    </citation>
    <scope>NUCLEOTIDE SEQUENCE [LARGE SCALE GENOMIC DNA]</scope>
    <source>
        <strain evidence="4">DSM 44915</strain>
    </source>
</reference>
<keyword evidence="1" id="KW-0812">Transmembrane</keyword>
<protein>
    <recommendedName>
        <fullName evidence="2">NACHT domain-containing protein</fullName>
    </recommendedName>
</protein>
<keyword evidence="4" id="KW-1185">Reference proteome</keyword>
<evidence type="ECO:0000313" key="3">
    <source>
        <dbReference type="EMBL" id="MDT0268754.1"/>
    </source>
</evidence>
<dbReference type="RefSeq" id="WP_311668836.1">
    <property type="nucleotide sequence ID" value="NZ_JAVREO010000012.1"/>
</dbReference>
<keyword evidence="1" id="KW-0472">Membrane</keyword>
<name>A0ABU2JUV4_9ACTN</name>
<dbReference type="EMBL" id="JAVREO010000012">
    <property type="protein sequence ID" value="MDT0268754.1"/>
    <property type="molecule type" value="Genomic_DNA"/>
</dbReference>
<comment type="caution">
    <text evidence="3">The sequence shown here is derived from an EMBL/GenBank/DDBJ whole genome shotgun (WGS) entry which is preliminary data.</text>
</comment>
<dbReference type="Proteomes" id="UP001183410">
    <property type="component" value="Unassembled WGS sequence"/>
</dbReference>
<dbReference type="InterPro" id="IPR027417">
    <property type="entry name" value="P-loop_NTPase"/>
</dbReference>
<feature type="transmembrane region" description="Helical" evidence="1">
    <location>
        <begin position="633"/>
        <end position="654"/>
    </location>
</feature>
<feature type="transmembrane region" description="Helical" evidence="1">
    <location>
        <begin position="488"/>
        <end position="508"/>
    </location>
</feature>
<dbReference type="InterPro" id="IPR007111">
    <property type="entry name" value="NACHT_NTPase"/>
</dbReference>
<proteinExistence type="predicted"/>
<dbReference type="Pfam" id="PF05729">
    <property type="entry name" value="NACHT"/>
    <property type="match status" value="1"/>
</dbReference>
<sequence>MNERWHNQYAGDAHAALQAGQIHGGVHLHGAHPGDDRRQPRARARLAWAADSLADFLLDRAARTVRDRGLLPEPIPLRWSWHRRPLTSAHAPAPFAPLPGVAPPGAAATAGGGIDDLLGVIGTSRTGRTVVLGDAGSGKSDSAAWTVFQALRTRAARGDEERERFPVPVLLSVTGWHHRRQYLDDWLEGELESRYRFLRRRRFGPRAVRQLLRGDRVLVFLDGFDEMAAELRAAALEQIDRRMPCRVVILSRTEEFDAVSAGRLRGAEILRLSPVVPADAAEYLRHCHGDPVPEPWQRLLGHLTEQPAGLLARALDSPLMLSLVRDAFPRPADVEVLLGGRLTTEDEIRAYLLDRLVEVAYQPESGPSLVRYGPADARRWLGYLATEMARRGIYSIDWRTLPRWAPAWPRVLAAALLLSLLGAIGGALLYGPGRYFDNFANDETSGLRFGALVGLVLGAAAGLTAELRHTTWDRAGWSLSRRLRRPRINLGACLVVGIMIGWSAQWALTGLLEVRGLAVLGSVLVGAGAGVATGVAAARPHPSPGRTRLARWRLWYSRAPLLPGAAIGGVPFTLQYAYPAGLFDEPLRLDEGLLNGAWGTFLVAFAIGAVRPVAQAHIITGRDADWRLELRRAIVAGSLFGLTMGAGFGLRQIFMWNAPGTGPQWGADVLPGLVQFLAIGVPFSVGCVIATCDSWRSILFFGQLRLRRDFPSYGMLFIEESYERRILRAEGPRFQFRHALLQDQLSAAPRVA</sequence>
<feature type="transmembrane region" description="Helical" evidence="1">
    <location>
        <begin position="674"/>
        <end position="695"/>
    </location>
</feature>
<evidence type="ECO:0000259" key="2">
    <source>
        <dbReference type="Pfam" id="PF05729"/>
    </source>
</evidence>
<feature type="transmembrane region" description="Helical" evidence="1">
    <location>
        <begin position="449"/>
        <end position="467"/>
    </location>
</feature>
<evidence type="ECO:0000256" key="1">
    <source>
        <dbReference type="SAM" id="Phobius"/>
    </source>
</evidence>
<feature type="transmembrane region" description="Helical" evidence="1">
    <location>
        <begin position="411"/>
        <end position="429"/>
    </location>
</feature>
<feature type="transmembrane region" description="Helical" evidence="1">
    <location>
        <begin position="514"/>
        <end position="538"/>
    </location>
</feature>
<feature type="transmembrane region" description="Helical" evidence="1">
    <location>
        <begin position="598"/>
        <end position="621"/>
    </location>
</feature>
<feature type="transmembrane region" description="Helical" evidence="1">
    <location>
        <begin position="559"/>
        <end position="578"/>
    </location>
</feature>
<gene>
    <name evidence="3" type="ORF">RM844_20925</name>
</gene>
<dbReference type="Gene3D" id="3.40.50.300">
    <property type="entry name" value="P-loop containing nucleotide triphosphate hydrolases"/>
    <property type="match status" value="1"/>
</dbReference>
<evidence type="ECO:0000313" key="4">
    <source>
        <dbReference type="Proteomes" id="UP001183410"/>
    </source>
</evidence>
<accession>A0ABU2JUV4</accession>
<keyword evidence="1" id="KW-1133">Transmembrane helix</keyword>